<dbReference type="Pfam" id="PF25797">
    <property type="entry name" value="PDF2_C"/>
    <property type="match status" value="1"/>
</dbReference>
<dbReference type="InterPro" id="IPR057993">
    <property type="entry name" value="HD-Zip_IV_C"/>
</dbReference>
<dbReference type="InterPro" id="IPR002913">
    <property type="entry name" value="START_lipid-bd_dom"/>
</dbReference>
<keyword evidence="2" id="KW-0238">DNA-binding</keyword>
<evidence type="ECO:0000256" key="4">
    <source>
        <dbReference type="ARBA" id="ARBA00023163"/>
    </source>
</evidence>
<dbReference type="PANTHER" id="PTHR45654">
    <property type="entry name" value="HOMEOBOX-LEUCINE ZIPPER PROTEIN MERISTEM L1"/>
    <property type="match status" value="1"/>
</dbReference>
<dbReference type="PROSITE" id="PS50848">
    <property type="entry name" value="START"/>
    <property type="match status" value="1"/>
</dbReference>
<evidence type="ECO:0000313" key="8">
    <source>
        <dbReference type="Proteomes" id="UP001341281"/>
    </source>
</evidence>
<dbReference type="AlphaFoldDB" id="A0AAQ3U4G1"/>
<keyword evidence="4" id="KW-0804">Transcription</keyword>
<proteinExistence type="predicted"/>
<accession>A0AAQ3U4G1</accession>
<keyword evidence="3" id="KW-0371">Homeobox</keyword>
<evidence type="ECO:0000313" key="7">
    <source>
        <dbReference type="EMBL" id="WVZ85171.1"/>
    </source>
</evidence>
<protein>
    <recommendedName>
        <fullName evidence="6">START domain-containing protein</fullName>
    </recommendedName>
</protein>
<evidence type="ECO:0000256" key="5">
    <source>
        <dbReference type="ARBA" id="ARBA00023242"/>
    </source>
</evidence>
<dbReference type="GO" id="GO:0008289">
    <property type="term" value="F:lipid binding"/>
    <property type="evidence" value="ECO:0007669"/>
    <property type="project" value="InterPro"/>
</dbReference>
<dbReference type="InterPro" id="IPR042160">
    <property type="entry name" value="HD-Zip_IV"/>
</dbReference>
<keyword evidence="1" id="KW-0805">Transcription regulation</keyword>
<sequence length="380" mass="40953">MAIGIENTRFDLAKVTWIVRAQYIENSVPPLFRQLFQSGEALGARRWLASLQRECEYMALLHSSHVSGNCSSERLVHPTLCSTTYALELSSKDYSSFLPENFTGAAMSPMGRRGVLLLAQQMMASFYMAVSGPVIQGPSNIIVNEWRGHTGRTVRMFEAPVRMVIRNCPARNAHSASGEQSFPVLSATTTLWLPGTPPKHIFEYLCNGYCRGEWDTFCYLGAVHELSKVVTSPHLRGNAVSILQPIVRDGTGNSNMLLLQHASTDMSCSLVVYSIVARDVMCEDLDGSNSSIPLLPSGFAILPDGHGGNKAHPAAASSSSAPADQNSNAGSLLTVAFQTLLQSSSYNNDVAVSIDDAGNQICRVIMNILAAVGADIAIPA</sequence>
<keyword evidence="5" id="KW-0539">Nucleus</keyword>
<gene>
    <name evidence="7" type="ORF">U9M48_032121</name>
</gene>
<evidence type="ECO:0000259" key="6">
    <source>
        <dbReference type="PROSITE" id="PS50848"/>
    </source>
</evidence>
<evidence type="ECO:0000256" key="1">
    <source>
        <dbReference type="ARBA" id="ARBA00023015"/>
    </source>
</evidence>
<name>A0AAQ3U4G1_PASNO</name>
<dbReference type="GO" id="GO:0003677">
    <property type="term" value="F:DNA binding"/>
    <property type="evidence" value="ECO:0007669"/>
    <property type="project" value="UniProtKB-KW"/>
</dbReference>
<reference evidence="7 8" key="1">
    <citation type="submission" date="2024-02" db="EMBL/GenBank/DDBJ databases">
        <title>High-quality chromosome-scale genome assembly of Pensacola bahiagrass (Paspalum notatum Flugge var. saurae).</title>
        <authorList>
            <person name="Vega J.M."/>
            <person name="Podio M."/>
            <person name="Orjuela J."/>
            <person name="Siena L.A."/>
            <person name="Pessino S.C."/>
            <person name="Combes M.C."/>
            <person name="Mariac C."/>
            <person name="Albertini E."/>
            <person name="Pupilli F."/>
            <person name="Ortiz J.P.A."/>
            <person name="Leblanc O."/>
        </authorList>
    </citation>
    <scope>NUCLEOTIDE SEQUENCE [LARGE SCALE GENOMIC DNA]</scope>
    <source>
        <strain evidence="7">R1</strain>
        <tissue evidence="7">Leaf</tissue>
    </source>
</reference>
<dbReference type="EMBL" id="CP144751">
    <property type="protein sequence ID" value="WVZ85171.1"/>
    <property type="molecule type" value="Genomic_DNA"/>
</dbReference>
<keyword evidence="8" id="KW-1185">Reference proteome</keyword>
<evidence type="ECO:0000256" key="2">
    <source>
        <dbReference type="ARBA" id="ARBA00023125"/>
    </source>
</evidence>
<feature type="domain" description="START" evidence="6">
    <location>
        <begin position="1"/>
        <end position="60"/>
    </location>
</feature>
<dbReference type="Proteomes" id="UP001341281">
    <property type="component" value="Chromosome 07"/>
</dbReference>
<dbReference type="PANTHER" id="PTHR45654:SF37">
    <property type="entry name" value="HOMEODOMAIN LEUCINE ZIPPER FAMILY IV PROTEIN"/>
    <property type="match status" value="1"/>
</dbReference>
<evidence type="ECO:0000256" key="3">
    <source>
        <dbReference type="ARBA" id="ARBA00023155"/>
    </source>
</evidence>
<organism evidence="7 8">
    <name type="scientific">Paspalum notatum var. saurae</name>
    <dbReference type="NCBI Taxonomy" id="547442"/>
    <lineage>
        <taxon>Eukaryota</taxon>
        <taxon>Viridiplantae</taxon>
        <taxon>Streptophyta</taxon>
        <taxon>Embryophyta</taxon>
        <taxon>Tracheophyta</taxon>
        <taxon>Spermatophyta</taxon>
        <taxon>Magnoliopsida</taxon>
        <taxon>Liliopsida</taxon>
        <taxon>Poales</taxon>
        <taxon>Poaceae</taxon>
        <taxon>PACMAD clade</taxon>
        <taxon>Panicoideae</taxon>
        <taxon>Andropogonodae</taxon>
        <taxon>Paspaleae</taxon>
        <taxon>Paspalinae</taxon>
        <taxon>Paspalum</taxon>
    </lineage>
</organism>